<proteinExistence type="inferred from homology"/>
<keyword evidence="2 5" id="KW-0456">Lyase</keyword>
<comment type="subcellular location">
    <subcellularLocation>
        <location evidence="5">Bacterial microcompartment</location>
    </subcellularLocation>
</comment>
<evidence type="ECO:0000313" key="6">
    <source>
        <dbReference type="EMBL" id="CAH1190782.1"/>
    </source>
</evidence>
<evidence type="ECO:0000256" key="3">
    <source>
        <dbReference type="ARBA" id="ARBA00023285"/>
    </source>
</evidence>
<sequence length="236" mass="25474">MVYSEVDKVEWLKQKTPARIGTGRAGTRPTTAEQLKLRCDHAAAVDSVYGKVSQGLLEELGLFSVESGALDKELYLRRPDLGRLLPDSSLQALKQRCIQQPQVQIVVSDGLSANAIESNLRDIYPALLDSLEVHQLSAGTPFFVHNGRVGCMNAIGDILHPEVIVLLIGERPGLITSHSMSAYLCYKPGYGMTDSERIVVSNIHQGGTPPVEAGAYLGGLIAKILEQQTSGVGLQL</sequence>
<evidence type="ECO:0000256" key="4">
    <source>
        <dbReference type="ARBA" id="ARBA00024446"/>
    </source>
</evidence>
<dbReference type="NCBIfam" id="NF003971">
    <property type="entry name" value="PRK05465.1"/>
    <property type="match status" value="1"/>
</dbReference>
<reference evidence="6" key="1">
    <citation type="submission" date="2022-01" db="EMBL/GenBank/DDBJ databases">
        <authorList>
            <person name="Criscuolo A."/>
        </authorList>
    </citation>
    <scope>NUCLEOTIDE SEQUENCE</scope>
    <source>
        <strain evidence="6">CIP111892</strain>
    </source>
</reference>
<gene>
    <name evidence="5 6" type="primary">eutC</name>
    <name evidence="6" type="ORF">PAECIP111892_00339</name>
</gene>
<dbReference type="Proteomes" id="UP000838324">
    <property type="component" value="Unassembled WGS sequence"/>
</dbReference>
<name>A0ABN8FRE7_9BACL</name>
<dbReference type="Pfam" id="PF05985">
    <property type="entry name" value="EutC"/>
    <property type="match status" value="1"/>
</dbReference>
<comment type="catalytic activity">
    <reaction evidence="5">
        <text>ethanolamine = acetaldehyde + NH4(+)</text>
        <dbReference type="Rhea" id="RHEA:15313"/>
        <dbReference type="ChEBI" id="CHEBI:15343"/>
        <dbReference type="ChEBI" id="CHEBI:28938"/>
        <dbReference type="ChEBI" id="CHEBI:57603"/>
        <dbReference type="EC" id="4.3.1.7"/>
    </reaction>
</comment>
<dbReference type="PANTHER" id="PTHR39330:SF1">
    <property type="entry name" value="ETHANOLAMINE AMMONIA-LYASE SMALL SUBUNIT"/>
    <property type="match status" value="1"/>
</dbReference>
<comment type="pathway">
    <text evidence="5">Amine and polyamine degradation; ethanolamine degradation.</text>
</comment>
<dbReference type="Gene3D" id="3.40.50.11240">
    <property type="entry name" value="Ethanolamine ammonia-lyase light chain (EutC)"/>
    <property type="match status" value="1"/>
</dbReference>
<feature type="binding site" evidence="5">
    <location>
        <position position="170"/>
    </location>
    <ligand>
        <name>adenosylcob(III)alamin</name>
        <dbReference type="ChEBI" id="CHEBI:18408"/>
    </ligand>
</feature>
<keyword evidence="3 5" id="KW-0170">Cobalt</keyword>
<evidence type="ECO:0000256" key="2">
    <source>
        <dbReference type="ARBA" id="ARBA00023239"/>
    </source>
</evidence>
<keyword evidence="1 5" id="KW-0846">Cobalamin</keyword>
<evidence type="ECO:0000313" key="7">
    <source>
        <dbReference type="Proteomes" id="UP000838324"/>
    </source>
</evidence>
<keyword evidence="4 5" id="KW-1283">Bacterial microcompartment</keyword>
<comment type="caution">
    <text evidence="6">The sequence shown here is derived from an EMBL/GenBank/DDBJ whole genome shotgun (WGS) entry which is preliminary data.</text>
</comment>
<dbReference type="InterPro" id="IPR042251">
    <property type="entry name" value="EutC_C"/>
</dbReference>
<evidence type="ECO:0000256" key="5">
    <source>
        <dbReference type="HAMAP-Rule" id="MF_00601"/>
    </source>
</evidence>
<comment type="function">
    <text evidence="5">Catalyzes the deamination of various vicinal amino-alcohols to oxo compounds. Allows this organism to utilize ethanolamine as the sole source of nitrogen and carbon in the presence of external vitamin B12.</text>
</comment>
<dbReference type="PIRSF" id="PIRSF018982">
    <property type="entry name" value="EutC"/>
    <property type="match status" value="1"/>
</dbReference>
<comment type="similarity">
    <text evidence="5">Belongs to the EutC family.</text>
</comment>
<dbReference type="RefSeq" id="WP_236329167.1">
    <property type="nucleotide sequence ID" value="NZ_CAKMMG010000001.1"/>
</dbReference>
<dbReference type="InterPro" id="IPR009246">
    <property type="entry name" value="EutC"/>
</dbReference>
<feature type="binding site" evidence="5">
    <location>
        <position position="149"/>
    </location>
    <ligand>
        <name>adenosylcob(III)alamin</name>
        <dbReference type="ChEBI" id="CHEBI:18408"/>
    </ligand>
</feature>
<dbReference type="HAMAP" id="MF_00601">
    <property type="entry name" value="EutC"/>
    <property type="match status" value="1"/>
</dbReference>
<accession>A0ABN8FRE7</accession>
<dbReference type="PANTHER" id="PTHR39330">
    <property type="entry name" value="ETHANOLAMINE AMMONIA-LYASE LIGHT CHAIN"/>
    <property type="match status" value="1"/>
</dbReference>
<organism evidence="6 7">
    <name type="scientific">Paenibacillus auburnensis</name>
    <dbReference type="NCBI Taxonomy" id="2905649"/>
    <lineage>
        <taxon>Bacteria</taxon>
        <taxon>Bacillati</taxon>
        <taxon>Bacillota</taxon>
        <taxon>Bacilli</taxon>
        <taxon>Bacillales</taxon>
        <taxon>Paenibacillaceae</taxon>
        <taxon>Paenibacillus</taxon>
    </lineage>
</organism>
<dbReference type="EC" id="4.3.1.7" evidence="5"/>
<evidence type="ECO:0000256" key="1">
    <source>
        <dbReference type="ARBA" id="ARBA00022628"/>
    </source>
</evidence>
<dbReference type="InterPro" id="IPR042255">
    <property type="entry name" value="EutC_N"/>
</dbReference>
<protein>
    <recommendedName>
        <fullName evidence="5">Ethanolamine ammonia-lyase small subunit</fullName>
        <shortName evidence="5">EAL small subunit</shortName>
        <ecNumber evidence="5">4.3.1.7</ecNumber>
    </recommendedName>
</protein>
<dbReference type="GO" id="GO:0008851">
    <property type="term" value="F:ethanolamine ammonia-lyase activity"/>
    <property type="evidence" value="ECO:0007669"/>
    <property type="project" value="UniProtKB-EC"/>
</dbReference>
<keyword evidence="7" id="KW-1185">Reference proteome</keyword>
<dbReference type="EMBL" id="CAKMMG010000001">
    <property type="protein sequence ID" value="CAH1190782.1"/>
    <property type="molecule type" value="Genomic_DNA"/>
</dbReference>
<dbReference type="Gene3D" id="1.10.30.40">
    <property type="entry name" value="Ethanolamine ammonia-lyase light chain (EutC), N-terminal domain"/>
    <property type="match status" value="1"/>
</dbReference>
<comment type="cofactor">
    <cofactor evidence="5">
        <name>adenosylcob(III)alamin</name>
        <dbReference type="ChEBI" id="CHEBI:18408"/>
    </cofactor>
    <text evidence="5">Binds between the large and small subunits.</text>
</comment>
<comment type="subunit">
    <text evidence="5">The basic unit is a heterodimer which dimerizes to form tetramers. The heterotetramers trimerize; 6 large subunits form a core ring with 6 small subunits projecting outwards.</text>
</comment>